<keyword evidence="2 13" id="KW-1003">Cell membrane</keyword>
<dbReference type="Proteomes" id="UP000037109">
    <property type="component" value="Unassembled WGS sequence"/>
</dbReference>
<evidence type="ECO:0000259" key="15">
    <source>
        <dbReference type="PROSITE" id="PS50035"/>
    </source>
</evidence>
<keyword evidence="5 13" id="KW-0812">Transmembrane</keyword>
<feature type="active site" evidence="13">
    <location>
        <position position="402"/>
    </location>
</feature>
<evidence type="ECO:0000256" key="8">
    <source>
        <dbReference type="ARBA" id="ARBA00023098"/>
    </source>
</evidence>
<dbReference type="EMBL" id="LGUF01000007">
    <property type="protein sequence ID" value="KON90227.1"/>
    <property type="molecule type" value="Genomic_DNA"/>
</dbReference>
<comment type="function">
    <text evidence="12 13">Catalyzes the reversible phosphatidyl group transfer from one phosphatidylglycerol molecule to another to form cardiolipin (CL) (diphosphatidylglycerol) and glycerol.</text>
</comment>
<keyword evidence="11 13" id="KW-1208">Phospholipid metabolism</keyword>
<dbReference type="NCBIfam" id="TIGR04265">
    <property type="entry name" value="bac_cardiolipin"/>
    <property type="match status" value="1"/>
</dbReference>
<feature type="domain" description="PLD phosphodiesterase" evidence="15">
    <location>
        <begin position="395"/>
        <end position="422"/>
    </location>
</feature>
<keyword evidence="7 13" id="KW-1133">Transmembrane helix</keyword>
<proteinExistence type="inferred from homology"/>
<dbReference type="OrthoDB" id="9762009at2"/>
<dbReference type="PROSITE" id="PS50035">
    <property type="entry name" value="PLD"/>
    <property type="match status" value="2"/>
</dbReference>
<feature type="active site" evidence="13">
    <location>
        <position position="224"/>
    </location>
</feature>
<dbReference type="FunFam" id="3.30.870.10:FF:000014">
    <property type="entry name" value="Cardiolipin synthase"/>
    <property type="match status" value="1"/>
</dbReference>
<dbReference type="InterPro" id="IPR025202">
    <property type="entry name" value="PLD-like_dom"/>
</dbReference>
<feature type="domain" description="PLD phosphodiesterase" evidence="15">
    <location>
        <begin position="217"/>
        <end position="244"/>
    </location>
</feature>
<accession>A0A0M0GL54</accession>
<keyword evidence="10 13" id="KW-0594">Phospholipid biosynthesis</keyword>
<evidence type="ECO:0000256" key="5">
    <source>
        <dbReference type="ARBA" id="ARBA00022692"/>
    </source>
</evidence>
<dbReference type="Pfam" id="PF13396">
    <property type="entry name" value="PLDc_N"/>
    <property type="match status" value="1"/>
</dbReference>
<keyword evidence="8 13" id="KW-0443">Lipid metabolism</keyword>
<dbReference type="Pfam" id="PF13091">
    <property type="entry name" value="PLDc_2"/>
    <property type="match status" value="2"/>
</dbReference>
<dbReference type="PANTHER" id="PTHR21248">
    <property type="entry name" value="CARDIOLIPIN SYNTHASE"/>
    <property type="match status" value="1"/>
</dbReference>
<dbReference type="CDD" id="cd09110">
    <property type="entry name" value="PLDc_CLS_1"/>
    <property type="match status" value="1"/>
</dbReference>
<evidence type="ECO:0000256" key="12">
    <source>
        <dbReference type="ARBA" id="ARBA00057569"/>
    </source>
</evidence>
<keyword evidence="3 13" id="KW-0444">Lipid biosynthesis</keyword>
<dbReference type="GO" id="GO:0008808">
    <property type="term" value="F:cardiolipin synthase activity"/>
    <property type="evidence" value="ECO:0007669"/>
    <property type="project" value="UniProtKB-UniRule"/>
</dbReference>
<dbReference type="CDD" id="cd09112">
    <property type="entry name" value="PLDc_CLS_2"/>
    <property type="match status" value="1"/>
</dbReference>
<keyword evidence="4 13" id="KW-0808">Transferase</keyword>
<evidence type="ECO:0000313" key="16">
    <source>
        <dbReference type="EMBL" id="KON90227.1"/>
    </source>
</evidence>
<name>A0A0M0GL54_SPOGL</name>
<comment type="catalytic activity">
    <reaction evidence="13">
        <text>2 a 1,2-diacyl-sn-glycero-3-phospho-(1'-sn-glycerol) = a cardiolipin + glycerol</text>
        <dbReference type="Rhea" id="RHEA:31451"/>
        <dbReference type="ChEBI" id="CHEBI:17754"/>
        <dbReference type="ChEBI" id="CHEBI:62237"/>
        <dbReference type="ChEBI" id="CHEBI:64716"/>
    </reaction>
</comment>
<evidence type="ECO:0000256" key="10">
    <source>
        <dbReference type="ARBA" id="ARBA00023209"/>
    </source>
</evidence>
<reference evidence="17" key="1">
    <citation type="submission" date="2015-07" db="EMBL/GenBank/DDBJ databases">
        <title>Fjat-10036 dsm4.</title>
        <authorList>
            <person name="Liu B."/>
            <person name="Wang J."/>
            <person name="Zhu Y."/>
            <person name="Liu G."/>
            <person name="Chen Q."/>
            <person name="Chen Z."/>
            <person name="Lan J."/>
            <person name="Che J."/>
            <person name="Ge C."/>
            <person name="Shi H."/>
            <person name="Pan Z."/>
            <person name="Liu X."/>
        </authorList>
    </citation>
    <scope>NUCLEOTIDE SEQUENCE [LARGE SCALE GENOMIC DNA]</scope>
    <source>
        <strain evidence="17">DSM 4</strain>
    </source>
</reference>
<evidence type="ECO:0000313" key="17">
    <source>
        <dbReference type="Proteomes" id="UP000037109"/>
    </source>
</evidence>
<evidence type="ECO:0000256" key="2">
    <source>
        <dbReference type="ARBA" id="ARBA00022475"/>
    </source>
</evidence>
<evidence type="ECO:0000256" key="4">
    <source>
        <dbReference type="ARBA" id="ARBA00022679"/>
    </source>
</evidence>
<evidence type="ECO:0000256" key="13">
    <source>
        <dbReference type="HAMAP-Rule" id="MF_01916"/>
    </source>
</evidence>
<dbReference type="EC" id="2.7.8.-" evidence="13 14"/>
<comment type="similarity">
    <text evidence="13">Belongs to the phospholipase D family. Cardiolipin synthase subfamily.</text>
</comment>
<comment type="subcellular location">
    <subcellularLocation>
        <location evidence="1 13">Cell membrane</location>
        <topology evidence="1 13">Multi-pass membrane protein</topology>
    </subcellularLocation>
</comment>
<dbReference type="InterPro" id="IPR030874">
    <property type="entry name" value="Cardiolipin_synth_Firmi"/>
</dbReference>
<dbReference type="SMART" id="SM00155">
    <property type="entry name" value="PLDc"/>
    <property type="match status" value="2"/>
</dbReference>
<dbReference type="FunFam" id="3.30.870.10:FF:000021">
    <property type="entry name" value="Cardiolipin synthase"/>
    <property type="match status" value="1"/>
</dbReference>
<gene>
    <name evidence="16" type="ORF">AF332_07480</name>
</gene>
<feature type="active site" evidence="13">
    <location>
        <position position="400"/>
    </location>
</feature>
<keyword evidence="9 13" id="KW-0472">Membrane</keyword>
<dbReference type="RefSeq" id="WP_053437590.1">
    <property type="nucleotide sequence ID" value="NZ_LGUF01000007.1"/>
</dbReference>
<comment type="caution">
    <text evidence="16">The sequence shown here is derived from an EMBL/GenBank/DDBJ whole genome shotgun (WGS) entry which is preliminary data.</text>
</comment>
<evidence type="ECO:0000256" key="11">
    <source>
        <dbReference type="ARBA" id="ARBA00023264"/>
    </source>
</evidence>
<dbReference type="HAMAP" id="MF_01916">
    <property type="entry name" value="Cardiolipin_synth_Cls"/>
    <property type="match status" value="1"/>
</dbReference>
<evidence type="ECO:0000256" key="9">
    <source>
        <dbReference type="ARBA" id="ARBA00023136"/>
    </source>
</evidence>
<evidence type="ECO:0000256" key="1">
    <source>
        <dbReference type="ARBA" id="ARBA00004651"/>
    </source>
</evidence>
<dbReference type="STRING" id="1459.AF332_07480"/>
<dbReference type="GO" id="GO:0032049">
    <property type="term" value="P:cardiolipin biosynthetic process"/>
    <property type="evidence" value="ECO:0007669"/>
    <property type="project" value="UniProtKB-UniRule"/>
</dbReference>
<feature type="active site" evidence="13">
    <location>
        <position position="229"/>
    </location>
</feature>
<feature type="active site" evidence="13">
    <location>
        <position position="222"/>
    </location>
</feature>
<protein>
    <recommendedName>
        <fullName evidence="13 14">Cardiolipin synthase</fullName>
        <shortName evidence="13">CL synthase</shortName>
        <ecNumber evidence="13 14">2.7.8.-</ecNumber>
    </recommendedName>
</protein>
<feature type="active site" evidence="13">
    <location>
        <position position="407"/>
    </location>
</feature>
<dbReference type="GO" id="GO:0005886">
    <property type="term" value="C:plasma membrane"/>
    <property type="evidence" value="ECO:0007669"/>
    <property type="project" value="UniProtKB-SubCell"/>
</dbReference>
<evidence type="ECO:0000256" key="6">
    <source>
        <dbReference type="ARBA" id="ARBA00022737"/>
    </source>
</evidence>
<evidence type="ECO:0000256" key="14">
    <source>
        <dbReference type="NCBIfam" id="TIGR04265"/>
    </source>
</evidence>
<sequence length="482" mass="55805">MDINSMMLTVFLVLNIILAIFVIFLERRDAGATWAWLMVLFFIPLLGFFMYLFFGQNLTRRKMFQWEDRKKIGIDELLSNQIRGIREKDFHFRNEIIENSKDLIYMHLINNDAVLTQDNGVTIFTDGKEKFNSLIEDIKQATDHIHLQYYIFKRDNLGRSLINLLTEKAREGVKVRLLYDELGSRSLHKKAFKELIAAGGEIEAFFPSRLHFINLRINYRNHRKIAIIDGKIGYVGGFNVGDEYLGLNPKFGYWRDTHLRIKGSAVHSLQTRFILDWNHASHRHDIYYAPKYFPLAESLDSVGMQIVTSGPDSEWEQIKNGYIKMISSARKSIYIQTPYFIPDASLLDALKIAALSGVEVNIMIPNKPDHMFVYWATYSYIGEMLKANANIYIYDNGFIHAKTLIVDEKVSSVGTANIDVRSFRLNFEVNAFIYDEEVSKELTESFKNDVKLSAVLTAEDYRNRALKIKLKESISRLLSPIL</sequence>
<organism evidence="16 17">
    <name type="scientific">Sporosarcina globispora</name>
    <name type="common">Bacillus globisporus</name>
    <dbReference type="NCBI Taxonomy" id="1459"/>
    <lineage>
        <taxon>Bacteria</taxon>
        <taxon>Bacillati</taxon>
        <taxon>Bacillota</taxon>
        <taxon>Bacilli</taxon>
        <taxon>Bacillales</taxon>
        <taxon>Caryophanaceae</taxon>
        <taxon>Sporosarcina</taxon>
    </lineage>
</organism>
<evidence type="ECO:0000256" key="7">
    <source>
        <dbReference type="ARBA" id="ARBA00022989"/>
    </source>
</evidence>
<feature type="transmembrane region" description="Helical" evidence="13">
    <location>
        <begin position="31"/>
        <end position="54"/>
    </location>
</feature>
<feature type="transmembrane region" description="Helical" evidence="13">
    <location>
        <begin position="7"/>
        <end position="25"/>
    </location>
</feature>
<keyword evidence="17" id="KW-1185">Reference proteome</keyword>
<evidence type="ECO:0000256" key="3">
    <source>
        <dbReference type="ARBA" id="ARBA00022516"/>
    </source>
</evidence>
<dbReference type="InterPro" id="IPR022924">
    <property type="entry name" value="Cardiolipin_synthase"/>
</dbReference>
<dbReference type="SUPFAM" id="SSF56024">
    <property type="entry name" value="Phospholipase D/nuclease"/>
    <property type="match status" value="2"/>
</dbReference>
<dbReference type="AlphaFoldDB" id="A0A0M0GL54"/>
<dbReference type="InterPro" id="IPR027379">
    <property type="entry name" value="CLS_N"/>
</dbReference>
<dbReference type="Gene3D" id="3.30.870.10">
    <property type="entry name" value="Endonuclease Chain A"/>
    <property type="match status" value="2"/>
</dbReference>
<keyword evidence="6" id="KW-0677">Repeat</keyword>
<dbReference type="PATRIC" id="fig|1459.3.peg.1576"/>
<dbReference type="PANTHER" id="PTHR21248:SF22">
    <property type="entry name" value="PHOSPHOLIPASE D"/>
    <property type="match status" value="1"/>
</dbReference>
<dbReference type="InterPro" id="IPR001736">
    <property type="entry name" value="PLipase_D/transphosphatidylase"/>
</dbReference>